<sequence>MSSVPPFSDPSAQMPQCGPGMGDRTPPSCAENEVLGERAMPRWRSHLTSKRQADGQDRHRQDSMLAAARVKSQRTTRGQEIWKVAAELGHLKADHRKLLDRVRTAEEEVINLGTQHRSQETQIAHLTDRVQRLEYRAQQRPHSGATGRGRGH</sequence>
<evidence type="ECO:0000256" key="1">
    <source>
        <dbReference type="SAM" id="MobiDB-lite"/>
    </source>
</evidence>
<protein>
    <submittedName>
        <fullName evidence="2">Uncharacterized protein</fullName>
    </submittedName>
</protein>
<organism evidence="2 3">
    <name type="scientific">Pleurodeles waltl</name>
    <name type="common">Iberian ribbed newt</name>
    <dbReference type="NCBI Taxonomy" id="8319"/>
    <lineage>
        <taxon>Eukaryota</taxon>
        <taxon>Metazoa</taxon>
        <taxon>Chordata</taxon>
        <taxon>Craniata</taxon>
        <taxon>Vertebrata</taxon>
        <taxon>Euteleostomi</taxon>
        <taxon>Amphibia</taxon>
        <taxon>Batrachia</taxon>
        <taxon>Caudata</taxon>
        <taxon>Salamandroidea</taxon>
        <taxon>Salamandridae</taxon>
        <taxon>Pleurodelinae</taxon>
        <taxon>Pleurodeles</taxon>
    </lineage>
</organism>
<gene>
    <name evidence="2" type="ORF">NDU88_002699</name>
</gene>
<dbReference type="Proteomes" id="UP001066276">
    <property type="component" value="Chromosome 2_2"/>
</dbReference>
<dbReference type="AlphaFoldDB" id="A0AAV7UY43"/>
<evidence type="ECO:0000313" key="3">
    <source>
        <dbReference type="Proteomes" id="UP001066276"/>
    </source>
</evidence>
<name>A0AAV7UY43_PLEWA</name>
<keyword evidence="3" id="KW-1185">Reference proteome</keyword>
<proteinExistence type="predicted"/>
<evidence type="ECO:0000313" key="2">
    <source>
        <dbReference type="EMBL" id="KAJ1193401.1"/>
    </source>
</evidence>
<reference evidence="2" key="1">
    <citation type="journal article" date="2022" name="bioRxiv">
        <title>Sequencing and chromosome-scale assembly of the giantPleurodeles waltlgenome.</title>
        <authorList>
            <person name="Brown T."/>
            <person name="Elewa A."/>
            <person name="Iarovenko S."/>
            <person name="Subramanian E."/>
            <person name="Araus A.J."/>
            <person name="Petzold A."/>
            <person name="Susuki M."/>
            <person name="Suzuki K.-i.T."/>
            <person name="Hayashi T."/>
            <person name="Toyoda A."/>
            <person name="Oliveira C."/>
            <person name="Osipova E."/>
            <person name="Leigh N.D."/>
            <person name="Simon A."/>
            <person name="Yun M.H."/>
        </authorList>
    </citation>
    <scope>NUCLEOTIDE SEQUENCE</scope>
    <source>
        <strain evidence="2">20211129_DDA</strain>
        <tissue evidence="2">Liver</tissue>
    </source>
</reference>
<feature type="compositionally biased region" description="Basic and acidic residues" evidence="1">
    <location>
        <begin position="51"/>
        <end position="62"/>
    </location>
</feature>
<comment type="caution">
    <text evidence="2">The sequence shown here is derived from an EMBL/GenBank/DDBJ whole genome shotgun (WGS) entry which is preliminary data.</text>
</comment>
<dbReference type="EMBL" id="JANPWB010000004">
    <property type="protein sequence ID" value="KAJ1193401.1"/>
    <property type="molecule type" value="Genomic_DNA"/>
</dbReference>
<feature type="region of interest" description="Disordered" evidence="1">
    <location>
        <begin position="1"/>
        <end position="77"/>
    </location>
</feature>
<accession>A0AAV7UY43</accession>
<feature type="compositionally biased region" description="Polar residues" evidence="1">
    <location>
        <begin position="1"/>
        <end position="14"/>
    </location>
</feature>